<dbReference type="EMBL" id="CM012441">
    <property type="protein sequence ID" value="RVE72467.1"/>
    <property type="molecule type" value="Genomic_DNA"/>
</dbReference>
<evidence type="ECO:0000256" key="1">
    <source>
        <dbReference type="ARBA" id="ARBA00022703"/>
    </source>
</evidence>
<dbReference type="PANTHER" id="PTHR36466:SF1">
    <property type="entry name" value="BCL-2-LIKE PROTEIN 15"/>
    <property type="match status" value="1"/>
</dbReference>
<evidence type="ECO:0008006" key="4">
    <source>
        <dbReference type="Google" id="ProtNLM"/>
    </source>
</evidence>
<accession>A0A437DC09</accession>
<dbReference type="InterPro" id="IPR033543">
    <property type="entry name" value="BCL2L15"/>
</dbReference>
<reference evidence="2 3" key="1">
    <citation type="submission" date="2018-11" db="EMBL/GenBank/DDBJ databases">
        <authorList>
            <person name="Lopez-Roques C."/>
            <person name="Donnadieu C."/>
            <person name="Bouchez O."/>
            <person name="Klopp C."/>
            <person name="Cabau C."/>
            <person name="Zahm M."/>
        </authorList>
    </citation>
    <scope>NUCLEOTIDE SEQUENCE [LARGE SCALE GENOMIC DNA]</scope>
    <source>
        <strain evidence="2">RS831</strain>
        <tissue evidence="2">Whole body</tissue>
    </source>
</reference>
<sequence>MAPTDAQIRIQTDQIVHFLLASEDEVQKRMFVSEIEPDGPADDFDPILIAQKLRAVGDALNDEAHFRAALSDLQKAAAVQAIEAVFSRSVEALCETHCTKAAEVAPEIQQIKASVALGMYVAKQAPELRSKVQSALSSFLTNRVGGWVAQQGGWDRVRDLDG</sequence>
<evidence type="ECO:0000313" key="3">
    <source>
        <dbReference type="Proteomes" id="UP000283210"/>
    </source>
</evidence>
<dbReference type="SUPFAM" id="SSF56854">
    <property type="entry name" value="Bcl-2 inhibitors of programmed cell death"/>
    <property type="match status" value="1"/>
</dbReference>
<keyword evidence="1" id="KW-0053">Apoptosis</keyword>
<dbReference type="InterPro" id="IPR036834">
    <property type="entry name" value="Bcl-2-like_sf"/>
</dbReference>
<dbReference type="Gene3D" id="1.10.437.10">
    <property type="entry name" value="Blc2-like"/>
    <property type="match status" value="1"/>
</dbReference>
<dbReference type="PROSITE" id="PS50062">
    <property type="entry name" value="BCL2_FAMILY"/>
    <property type="match status" value="1"/>
</dbReference>
<protein>
    <recommendedName>
        <fullName evidence="4">Bcl-2-like protein 15</fullName>
    </recommendedName>
</protein>
<dbReference type="InterPro" id="IPR002475">
    <property type="entry name" value="Bcl2-like"/>
</dbReference>
<dbReference type="PANTHER" id="PTHR36466">
    <property type="entry name" value="BCL-2-LIKE PROTEIN 15"/>
    <property type="match status" value="1"/>
</dbReference>
<dbReference type="GO" id="GO:0042981">
    <property type="term" value="P:regulation of apoptotic process"/>
    <property type="evidence" value="ECO:0007669"/>
    <property type="project" value="InterPro"/>
</dbReference>
<reference evidence="2 3" key="2">
    <citation type="submission" date="2019-01" db="EMBL/GenBank/DDBJ databases">
        <title>A chromosome length genome reference of the Java medaka (oryzias javanicus).</title>
        <authorList>
            <person name="Herpin A."/>
            <person name="Takehana Y."/>
            <person name="Naruse K."/>
            <person name="Ansai S."/>
            <person name="Kawaguchi M."/>
        </authorList>
    </citation>
    <scope>NUCLEOTIDE SEQUENCE [LARGE SCALE GENOMIC DNA]</scope>
    <source>
        <strain evidence="2">RS831</strain>
        <tissue evidence="2">Whole body</tissue>
    </source>
</reference>
<evidence type="ECO:0000313" key="2">
    <source>
        <dbReference type="EMBL" id="RVE72467.1"/>
    </source>
</evidence>
<keyword evidence="3" id="KW-1185">Reference proteome</keyword>
<name>A0A437DC09_ORYJA</name>
<dbReference type="OrthoDB" id="9950208at2759"/>
<dbReference type="AlphaFoldDB" id="A0A437DC09"/>
<proteinExistence type="predicted"/>
<gene>
    <name evidence="2" type="ORF">OJAV_G00040290</name>
</gene>
<organism evidence="2 3">
    <name type="scientific">Oryzias javanicus</name>
    <name type="common">Javanese ricefish</name>
    <name type="synonym">Aplocheilus javanicus</name>
    <dbReference type="NCBI Taxonomy" id="123683"/>
    <lineage>
        <taxon>Eukaryota</taxon>
        <taxon>Metazoa</taxon>
        <taxon>Chordata</taxon>
        <taxon>Craniata</taxon>
        <taxon>Vertebrata</taxon>
        <taxon>Euteleostomi</taxon>
        <taxon>Actinopterygii</taxon>
        <taxon>Neopterygii</taxon>
        <taxon>Teleostei</taxon>
        <taxon>Neoteleostei</taxon>
        <taxon>Acanthomorphata</taxon>
        <taxon>Ovalentaria</taxon>
        <taxon>Atherinomorphae</taxon>
        <taxon>Beloniformes</taxon>
        <taxon>Adrianichthyidae</taxon>
        <taxon>Oryziinae</taxon>
        <taxon>Oryzias</taxon>
    </lineage>
</organism>
<dbReference type="Proteomes" id="UP000283210">
    <property type="component" value="Chromosome 5"/>
</dbReference>
<dbReference type="GO" id="GO:0006915">
    <property type="term" value="P:apoptotic process"/>
    <property type="evidence" value="ECO:0007669"/>
    <property type="project" value="UniProtKB-KW"/>
</dbReference>